<dbReference type="Proteomes" id="UP000787672">
    <property type="component" value="Unassembled WGS sequence"/>
</dbReference>
<keyword evidence="3" id="KW-1185">Reference proteome</keyword>
<evidence type="ECO:0000259" key="1">
    <source>
        <dbReference type="PROSITE" id="PS50943"/>
    </source>
</evidence>
<sequence length="70" mass="8166">MRENLRAARKAKGMTQQAMADELGVHERYYKALESGERLGSIEIWDRLEDMFGVNQRVLREVLSQGNERK</sequence>
<accession>A0ABS6FBS1</accession>
<proteinExistence type="predicted"/>
<feature type="domain" description="HTH cro/C1-type" evidence="1">
    <location>
        <begin position="5"/>
        <end position="59"/>
    </location>
</feature>
<reference evidence="2 3" key="1">
    <citation type="submission" date="2021-06" db="EMBL/GenBank/DDBJ databases">
        <authorList>
            <person name="Sun Q."/>
            <person name="Li D."/>
        </authorList>
    </citation>
    <scope>NUCLEOTIDE SEQUENCE [LARGE SCALE GENOMIC DNA]</scope>
    <source>
        <strain evidence="2 3">MSJ-2</strain>
    </source>
</reference>
<dbReference type="EMBL" id="JAHLQN010000001">
    <property type="protein sequence ID" value="MBU5627743.1"/>
    <property type="molecule type" value="Genomic_DNA"/>
</dbReference>
<gene>
    <name evidence="2" type="ORF">KQI82_12565</name>
</gene>
<dbReference type="SMART" id="SM00530">
    <property type="entry name" value="HTH_XRE"/>
    <property type="match status" value="1"/>
</dbReference>
<dbReference type="Pfam" id="PF01381">
    <property type="entry name" value="HTH_3"/>
    <property type="match status" value="1"/>
</dbReference>
<comment type="caution">
    <text evidence="2">The sequence shown here is derived from an EMBL/GenBank/DDBJ whole genome shotgun (WGS) entry which is preliminary data.</text>
</comment>
<protein>
    <submittedName>
        <fullName evidence="2">Helix-turn-helix domain-containing protein</fullName>
    </submittedName>
</protein>
<evidence type="ECO:0000313" key="2">
    <source>
        <dbReference type="EMBL" id="MBU5627743.1"/>
    </source>
</evidence>
<dbReference type="PROSITE" id="PS50943">
    <property type="entry name" value="HTH_CROC1"/>
    <property type="match status" value="1"/>
</dbReference>
<dbReference type="RefSeq" id="WP_216633081.1">
    <property type="nucleotide sequence ID" value="NZ_JAHLQN010000001.1"/>
</dbReference>
<dbReference type="CDD" id="cd00093">
    <property type="entry name" value="HTH_XRE"/>
    <property type="match status" value="1"/>
</dbReference>
<evidence type="ECO:0000313" key="3">
    <source>
        <dbReference type="Proteomes" id="UP000787672"/>
    </source>
</evidence>
<dbReference type="InterPro" id="IPR001387">
    <property type="entry name" value="Cro/C1-type_HTH"/>
</dbReference>
<name>A0ABS6FBS1_9FIRM</name>
<organism evidence="2 3">
    <name type="scientific">Dysosmobacter acutus</name>
    <dbReference type="NCBI Taxonomy" id="2841504"/>
    <lineage>
        <taxon>Bacteria</taxon>
        <taxon>Bacillati</taxon>
        <taxon>Bacillota</taxon>
        <taxon>Clostridia</taxon>
        <taxon>Eubacteriales</taxon>
        <taxon>Oscillospiraceae</taxon>
        <taxon>Dysosmobacter</taxon>
    </lineage>
</organism>